<feature type="region of interest" description="Disordered" evidence="1">
    <location>
        <begin position="147"/>
        <end position="212"/>
    </location>
</feature>
<organism evidence="3 4">
    <name type="scientific">Coilia grayii</name>
    <name type="common">Gray's grenadier anchovy</name>
    <dbReference type="NCBI Taxonomy" id="363190"/>
    <lineage>
        <taxon>Eukaryota</taxon>
        <taxon>Metazoa</taxon>
        <taxon>Chordata</taxon>
        <taxon>Craniata</taxon>
        <taxon>Vertebrata</taxon>
        <taxon>Euteleostomi</taxon>
        <taxon>Actinopterygii</taxon>
        <taxon>Neopterygii</taxon>
        <taxon>Teleostei</taxon>
        <taxon>Clupei</taxon>
        <taxon>Clupeiformes</taxon>
        <taxon>Clupeoidei</taxon>
        <taxon>Engraulidae</taxon>
        <taxon>Coilinae</taxon>
        <taxon>Coilia</taxon>
    </lineage>
</organism>
<dbReference type="PANTHER" id="PTHR46145:SF1">
    <property type="entry name" value="INACTIVE HEPARANASE-2"/>
    <property type="match status" value="1"/>
</dbReference>
<name>A0ABD1JAT8_9TELE</name>
<dbReference type="AlphaFoldDB" id="A0ABD1JAT8"/>
<evidence type="ECO:0000256" key="1">
    <source>
        <dbReference type="SAM" id="MobiDB-lite"/>
    </source>
</evidence>
<sequence>MPRALLTASFGSSLWLALMVQSLVSSTATYKKPVSGGKRAGFLERTLILLDVHTRSPVKVLSENFLSLQLDPAIIKDGWLDFLSSRRLVTLVRGLSPAYVRFGGKRSDFLRFENLKAKTRGPGPDYYLKNYEDGEGHTLMTHTHTHNTHTHTTHTHTHTHDTHTHDTHTLTAHTHNTHTHTNSHSQHTHTHTHTHSQHTHTHTHTHSQHTHS</sequence>
<gene>
    <name evidence="3" type="ORF">ACEWY4_020891</name>
</gene>
<dbReference type="Proteomes" id="UP001591681">
    <property type="component" value="Unassembled WGS sequence"/>
</dbReference>
<feature type="chain" id="PRO_5044891941" description="Inactive heparanase-2-like" evidence="2">
    <location>
        <begin position="27"/>
        <end position="212"/>
    </location>
</feature>
<dbReference type="EMBL" id="JBHFQA010000018">
    <property type="protein sequence ID" value="KAL2083118.1"/>
    <property type="molecule type" value="Genomic_DNA"/>
</dbReference>
<dbReference type="PANTHER" id="PTHR46145">
    <property type="entry name" value="HEPARANASE"/>
    <property type="match status" value="1"/>
</dbReference>
<feature type="compositionally biased region" description="Basic and acidic residues" evidence="1">
    <location>
        <begin position="158"/>
        <end position="168"/>
    </location>
</feature>
<evidence type="ECO:0000256" key="2">
    <source>
        <dbReference type="SAM" id="SignalP"/>
    </source>
</evidence>
<feature type="signal peptide" evidence="2">
    <location>
        <begin position="1"/>
        <end position="26"/>
    </location>
</feature>
<feature type="compositionally biased region" description="Basic residues" evidence="1">
    <location>
        <begin position="186"/>
        <end position="212"/>
    </location>
</feature>
<keyword evidence="4" id="KW-1185">Reference proteome</keyword>
<evidence type="ECO:0008006" key="5">
    <source>
        <dbReference type="Google" id="ProtNLM"/>
    </source>
</evidence>
<keyword evidence="2" id="KW-0732">Signal</keyword>
<reference evidence="3 4" key="1">
    <citation type="submission" date="2024-09" db="EMBL/GenBank/DDBJ databases">
        <title>A chromosome-level genome assembly of Gray's grenadier anchovy, Coilia grayii.</title>
        <authorList>
            <person name="Fu Z."/>
        </authorList>
    </citation>
    <scope>NUCLEOTIDE SEQUENCE [LARGE SCALE GENOMIC DNA]</scope>
    <source>
        <strain evidence="3">G4</strain>
        <tissue evidence="3">Muscle</tissue>
    </source>
</reference>
<protein>
    <recommendedName>
        <fullName evidence="5">Inactive heparanase-2-like</fullName>
    </recommendedName>
</protein>
<accession>A0ABD1JAT8</accession>
<evidence type="ECO:0000313" key="4">
    <source>
        <dbReference type="Proteomes" id="UP001591681"/>
    </source>
</evidence>
<evidence type="ECO:0000313" key="3">
    <source>
        <dbReference type="EMBL" id="KAL2083118.1"/>
    </source>
</evidence>
<proteinExistence type="predicted"/>
<comment type="caution">
    <text evidence="3">The sequence shown here is derived from an EMBL/GenBank/DDBJ whole genome shotgun (WGS) entry which is preliminary data.</text>
</comment>
<feature type="compositionally biased region" description="Low complexity" evidence="1">
    <location>
        <begin position="169"/>
        <end position="185"/>
    </location>
</feature>
<feature type="compositionally biased region" description="Basic residues" evidence="1">
    <location>
        <begin position="147"/>
        <end position="157"/>
    </location>
</feature>